<name>A0ACB9LW25_BAUVA</name>
<reference evidence="1 2" key="1">
    <citation type="journal article" date="2022" name="DNA Res.">
        <title>Chromosomal-level genome assembly of the orchid tree Bauhinia variegata (Leguminosae; Cercidoideae) supports the allotetraploid origin hypothesis of Bauhinia.</title>
        <authorList>
            <person name="Zhong Y."/>
            <person name="Chen Y."/>
            <person name="Zheng D."/>
            <person name="Pang J."/>
            <person name="Liu Y."/>
            <person name="Luo S."/>
            <person name="Meng S."/>
            <person name="Qian L."/>
            <person name="Wei D."/>
            <person name="Dai S."/>
            <person name="Zhou R."/>
        </authorList>
    </citation>
    <scope>NUCLEOTIDE SEQUENCE [LARGE SCALE GENOMIC DNA]</scope>
    <source>
        <strain evidence="1">BV-YZ2020</strain>
    </source>
</reference>
<comment type="caution">
    <text evidence="1">The sequence shown here is derived from an EMBL/GenBank/DDBJ whole genome shotgun (WGS) entry which is preliminary data.</text>
</comment>
<proteinExistence type="predicted"/>
<sequence>MSQSSARNSKKKHKSSDGGNLSVSNFGKEYNEVSRNPRLDLCQFCCGKNESKTISIVEGKIRLGCTVPLTQICQRFLISTHF</sequence>
<evidence type="ECO:0000313" key="1">
    <source>
        <dbReference type="EMBL" id="KAI4315553.1"/>
    </source>
</evidence>
<gene>
    <name evidence="1" type="ORF">L6164_028349</name>
</gene>
<dbReference type="Proteomes" id="UP000828941">
    <property type="component" value="Chromosome 11"/>
</dbReference>
<protein>
    <submittedName>
        <fullName evidence="1">Uncharacterized protein</fullName>
    </submittedName>
</protein>
<evidence type="ECO:0000313" key="2">
    <source>
        <dbReference type="Proteomes" id="UP000828941"/>
    </source>
</evidence>
<accession>A0ACB9LW25</accession>
<keyword evidence="2" id="KW-1185">Reference proteome</keyword>
<organism evidence="1 2">
    <name type="scientific">Bauhinia variegata</name>
    <name type="common">Purple orchid tree</name>
    <name type="synonym">Phanera variegata</name>
    <dbReference type="NCBI Taxonomy" id="167791"/>
    <lineage>
        <taxon>Eukaryota</taxon>
        <taxon>Viridiplantae</taxon>
        <taxon>Streptophyta</taxon>
        <taxon>Embryophyta</taxon>
        <taxon>Tracheophyta</taxon>
        <taxon>Spermatophyta</taxon>
        <taxon>Magnoliopsida</taxon>
        <taxon>eudicotyledons</taxon>
        <taxon>Gunneridae</taxon>
        <taxon>Pentapetalae</taxon>
        <taxon>rosids</taxon>
        <taxon>fabids</taxon>
        <taxon>Fabales</taxon>
        <taxon>Fabaceae</taxon>
        <taxon>Cercidoideae</taxon>
        <taxon>Cercideae</taxon>
        <taxon>Bauhiniinae</taxon>
        <taxon>Bauhinia</taxon>
    </lineage>
</organism>
<dbReference type="EMBL" id="CM039436">
    <property type="protein sequence ID" value="KAI4315553.1"/>
    <property type="molecule type" value="Genomic_DNA"/>
</dbReference>